<evidence type="ECO:0000313" key="2">
    <source>
        <dbReference type="EMBL" id="MEQ2251192.1"/>
    </source>
</evidence>
<dbReference type="Proteomes" id="UP001482620">
    <property type="component" value="Unassembled WGS sequence"/>
</dbReference>
<evidence type="ECO:0000313" key="3">
    <source>
        <dbReference type="Proteomes" id="UP001482620"/>
    </source>
</evidence>
<protein>
    <submittedName>
        <fullName evidence="2">Uncharacterized protein</fullName>
    </submittedName>
</protein>
<accession>A0ABV0V1D8</accession>
<sequence>MDVVYSLTLPIHTLYSQVQVPIPQSGNQPPDSGGGPLPSGVKTGRLPQHQPRLVRAPPEPERPIARHTLQPHPPMSPFPIRRGGHKRKKGLPGSNQPVNQSRSRTKQSQPLK</sequence>
<evidence type="ECO:0000256" key="1">
    <source>
        <dbReference type="SAM" id="MobiDB-lite"/>
    </source>
</evidence>
<dbReference type="EMBL" id="JAHRIQ010093244">
    <property type="protein sequence ID" value="MEQ2251192.1"/>
    <property type="molecule type" value="Genomic_DNA"/>
</dbReference>
<name>A0ABV0V1D8_9TELE</name>
<keyword evidence="3" id="KW-1185">Reference proteome</keyword>
<proteinExistence type="predicted"/>
<reference evidence="2 3" key="1">
    <citation type="submission" date="2021-06" db="EMBL/GenBank/DDBJ databases">
        <authorList>
            <person name="Palmer J.M."/>
        </authorList>
    </citation>
    <scope>NUCLEOTIDE SEQUENCE [LARGE SCALE GENOMIC DNA]</scope>
    <source>
        <strain evidence="3">if_2019</strain>
        <tissue evidence="2">Muscle</tissue>
    </source>
</reference>
<feature type="region of interest" description="Disordered" evidence="1">
    <location>
        <begin position="20"/>
        <end position="112"/>
    </location>
</feature>
<feature type="compositionally biased region" description="Polar residues" evidence="1">
    <location>
        <begin position="93"/>
        <end position="112"/>
    </location>
</feature>
<comment type="caution">
    <text evidence="2">The sequence shown here is derived from an EMBL/GenBank/DDBJ whole genome shotgun (WGS) entry which is preliminary data.</text>
</comment>
<organism evidence="2 3">
    <name type="scientific">Ilyodon furcidens</name>
    <name type="common">goldbreast splitfin</name>
    <dbReference type="NCBI Taxonomy" id="33524"/>
    <lineage>
        <taxon>Eukaryota</taxon>
        <taxon>Metazoa</taxon>
        <taxon>Chordata</taxon>
        <taxon>Craniata</taxon>
        <taxon>Vertebrata</taxon>
        <taxon>Euteleostomi</taxon>
        <taxon>Actinopterygii</taxon>
        <taxon>Neopterygii</taxon>
        <taxon>Teleostei</taxon>
        <taxon>Neoteleostei</taxon>
        <taxon>Acanthomorphata</taxon>
        <taxon>Ovalentaria</taxon>
        <taxon>Atherinomorphae</taxon>
        <taxon>Cyprinodontiformes</taxon>
        <taxon>Goodeidae</taxon>
        <taxon>Ilyodon</taxon>
    </lineage>
</organism>
<gene>
    <name evidence="2" type="ORF">ILYODFUR_008370</name>
</gene>